<dbReference type="EMBL" id="JABXJJ020000043">
    <property type="protein sequence ID" value="MDI5973273.1"/>
    <property type="molecule type" value="Genomic_DNA"/>
</dbReference>
<feature type="domain" description="ABC3 transporter permease C-terminal" evidence="7">
    <location>
        <begin position="777"/>
        <end position="896"/>
    </location>
</feature>
<evidence type="ECO:0000313" key="8">
    <source>
        <dbReference type="EMBL" id="MDI5973273.1"/>
    </source>
</evidence>
<dbReference type="PANTHER" id="PTHR30572">
    <property type="entry name" value="MEMBRANE COMPONENT OF TRANSPORTER-RELATED"/>
    <property type="match status" value="1"/>
</dbReference>
<dbReference type="RefSeq" id="WP_271314791.1">
    <property type="nucleotide sequence ID" value="NZ_JABXJJ020000043.1"/>
</dbReference>
<keyword evidence="4 6" id="KW-1133">Transmembrane helix</keyword>
<organism evidence="8">
    <name type="scientific">Streptantibioticus silvisoli</name>
    <dbReference type="NCBI Taxonomy" id="2705255"/>
    <lineage>
        <taxon>Bacteria</taxon>
        <taxon>Bacillati</taxon>
        <taxon>Actinomycetota</taxon>
        <taxon>Actinomycetes</taxon>
        <taxon>Kitasatosporales</taxon>
        <taxon>Streptomycetaceae</taxon>
        <taxon>Streptantibioticus</taxon>
    </lineage>
</organism>
<feature type="transmembrane region" description="Helical" evidence="6">
    <location>
        <begin position="324"/>
        <end position="348"/>
    </location>
</feature>
<feature type="transmembrane region" description="Helical" evidence="6">
    <location>
        <begin position="369"/>
        <end position="396"/>
    </location>
</feature>
<sequence length="917" mass="93854">MRRHPCEPWVWLRLKAAPGASLALAFAVLLTVFLAALLPRALQESEDSALRGELASAPLDQRTVDLTARAGPGSPSGGALTPGALAATRKSFLNLVPGLRPRLEPSAGSPYGVATAKPVPDTDHGLARPTPDLAPEATVYAQEDLAAHARLSDGAWPTADTTTAAVLHAAVTEETARVMRLRPGSLLHLPNPAGAERSVLVTGVLRPTDPAQPYWTTQDSLRKPTLVEIDSADGPAYRWHFALLLNPDSAAVLPGLSFGAQAYWCFPLRPAALHAADTGSLLALFDSLQEGPDAARLAALSPLTDVGVTVPTALFTAYAAERSALTPVVLTAVTGAGVCALAVLALTAETVARRRRSEFELLRARGAGLAALAARLAAESATLAVPAAAVGAVLAARTAPNASYGPTALVAAVIAAAVTLALPLRVLLTHRRPLPPGERDDLARARPSRRRTVAELTIVLLTLGAVATGAAESGPTGFDPYVALAPVLLAVAVAIVLLRLYPLPLRALSGAAGRLRGAVTQLGLARAMRSPAGTPLPVVAVMVVLTVASFGGCVVTQVSNGRQYAASAEVGADGRITATNDPLPDTLAGQVRRRVPGVTGVVPAWIQEQVSFPDGSPATFTLIAVDPSAYAALVAGTGVGRPFPTAALSGGTATALPAVVSPGVARAFGSRIVTLHEDPGDTPVKVAAVESATPAAAGTDFVIVPIAGLARTDPQQVASGLFRTTDLFVTGSRLDGARLRAVADASGPVVVDLRARQLAAYGTPLESGIRWIYLAAVGAAALYGAVALLLSFAAGAAQRASALARLRTMGMTRRQFRGVVLLETVPPTLLALAGGVVVAGAAVPLAGRQLDLRTLAFGPAAATVPPVAANLSLHLDAVWLVLPAAGLLAVAVLTLLSQVWWAGRLNESTQLRMGDGG</sequence>
<feature type="transmembrane region" description="Helical" evidence="6">
    <location>
        <begin position="771"/>
        <end position="797"/>
    </location>
</feature>
<dbReference type="InterPro" id="IPR050250">
    <property type="entry name" value="Macrolide_Exporter_MacB"/>
</dbReference>
<evidence type="ECO:0000256" key="3">
    <source>
        <dbReference type="ARBA" id="ARBA00022692"/>
    </source>
</evidence>
<evidence type="ECO:0000256" key="5">
    <source>
        <dbReference type="ARBA" id="ARBA00023136"/>
    </source>
</evidence>
<keyword evidence="3 6" id="KW-0812">Transmembrane</keyword>
<proteinExistence type="predicted"/>
<dbReference type="InterPro" id="IPR003838">
    <property type="entry name" value="ABC3_permease_C"/>
</dbReference>
<feature type="transmembrane region" description="Helical" evidence="6">
    <location>
        <begin position="453"/>
        <end position="471"/>
    </location>
</feature>
<dbReference type="GO" id="GO:0005886">
    <property type="term" value="C:plasma membrane"/>
    <property type="evidence" value="ECO:0007669"/>
    <property type="project" value="UniProtKB-SubCell"/>
</dbReference>
<reference evidence="8" key="1">
    <citation type="submission" date="2023-05" db="EMBL/GenBank/DDBJ databases">
        <title>Streptantibioticus silvisoli sp. nov., acidotolerant actinomycetes 1 from pine litter.</title>
        <authorList>
            <person name="Swiecimska M."/>
            <person name="Golinska P."/>
            <person name="Sangal V."/>
            <person name="Wachnowicz B."/>
            <person name="Goodfellow M."/>
        </authorList>
    </citation>
    <scope>NUCLEOTIDE SEQUENCE</scope>
    <source>
        <strain evidence="8">SL13</strain>
    </source>
</reference>
<feature type="transmembrane region" description="Helical" evidence="6">
    <location>
        <begin position="536"/>
        <end position="558"/>
    </location>
</feature>
<feature type="transmembrane region" description="Helical" evidence="6">
    <location>
        <begin position="818"/>
        <end position="843"/>
    </location>
</feature>
<evidence type="ECO:0000256" key="2">
    <source>
        <dbReference type="ARBA" id="ARBA00022475"/>
    </source>
</evidence>
<dbReference type="Pfam" id="PF02687">
    <property type="entry name" value="FtsX"/>
    <property type="match status" value="1"/>
</dbReference>
<evidence type="ECO:0000256" key="6">
    <source>
        <dbReference type="SAM" id="Phobius"/>
    </source>
</evidence>
<evidence type="ECO:0000256" key="4">
    <source>
        <dbReference type="ARBA" id="ARBA00022989"/>
    </source>
</evidence>
<accession>A0AA90KB72</accession>
<name>A0AA90KB72_9ACTN</name>
<comment type="caution">
    <text evidence="8">The sequence shown here is derived from an EMBL/GenBank/DDBJ whole genome shotgun (WGS) entry which is preliminary data.</text>
</comment>
<comment type="subcellular location">
    <subcellularLocation>
        <location evidence="1">Cell membrane</location>
        <topology evidence="1">Multi-pass membrane protein</topology>
    </subcellularLocation>
</comment>
<evidence type="ECO:0000256" key="1">
    <source>
        <dbReference type="ARBA" id="ARBA00004651"/>
    </source>
</evidence>
<dbReference type="PANTHER" id="PTHR30572:SF17">
    <property type="entry name" value="ABC3 TRANSPORTER PERMEASE PROTEIN DOMAIN-CONTAINING PROTEIN"/>
    <property type="match status" value="1"/>
</dbReference>
<feature type="transmembrane region" description="Helical" evidence="6">
    <location>
        <begin position="408"/>
        <end position="428"/>
    </location>
</feature>
<evidence type="ECO:0000259" key="7">
    <source>
        <dbReference type="Pfam" id="PF02687"/>
    </source>
</evidence>
<dbReference type="AlphaFoldDB" id="A0AA90KB72"/>
<feature type="transmembrane region" description="Helical" evidence="6">
    <location>
        <begin position="877"/>
        <end position="903"/>
    </location>
</feature>
<protein>
    <submittedName>
        <fullName evidence="8">ABC transporter permease</fullName>
    </submittedName>
</protein>
<dbReference type="GO" id="GO:0022857">
    <property type="term" value="F:transmembrane transporter activity"/>
    <property type="evidence" value="ECO:0007669"/>
    <property type="project" value="TreeGrafter"/>
</dbReference>
<keyword evidence="5 6" id="KW-0472">Membrane</keyword>
<keyword evidence="2" id="KW-1003">Cell membrane</keyword>
<feature type="transmembrane region" description="Helical" evidence="6">
    <location>
        <begin position="483"/>
        <end position="501"/>
    </location>
</feature>
<gene>
    <name evidence="8" type="ORF">POF50_028670</name>
</gene>